<organism evidence="7 8">
    <name type="scientific">Phialemonium atrogriseum</name>
    <dbReference type="NCBI Taxonomy" id="1093897"/>
    <lineage>
        <taxon>Eukaryota</taxon>
        <taxon>Fungi</taxon>
        <taxon>Dikarya</taxon>
        <taxon>Ascomycota</taxon>
        <taxon>Pezizomycotina</taxon>
        <taxon>Sordariomycetes</taxon>
        <taxon>Sordariomycetidae</taxon>
        <taxon>Cephalothecales</taxon>
        <taxon>Cephalothecaceae</taxon>
        <taxon>Phialemonium</taxon>
    </lineage>
</organism>
<feature type="transmembrane region" description="Helical" evidence="6">
    <location>
        <begin position="196"/>
        <end position="216"/>
    </location>
</feature>
<accession>A0AAJ0FKV4</accession>
<sequence>MSNINAMALEPTAEVPATETYDMEKHPSGIQDDAREITSDTKVDESDANSAHKQDGVKRVEAITTVWSKDMLIAMFVLLYLVTFVDQMLQSVQGTLAPYITSAFNEHGLLATTSIVANILGGVSGLTIAKMIDIWGRCEGFLFMVLLIAIGIIMKAACKSVEMYAAAHTLYWVGHLGVQYVITIILADITTLKNRIILFGLNATPLIATTFAGPRIAELFFDNVNFRWAFGAFLIILVAFCIPVAVVFILSKRKAVKQGIYPARVKTRNAWESVKYYFVQFDVIGMCLTTFGWSLLLLPFSLVFYAPNGWKTGYIIAMIVLGVVFLAAFAVWEKYYSPFPYIPFKFLKDRTILGACLIYGIMFMSIFCWDTYYSSYLQVVHEESITTSGYILNSFSLMSAFIGPFVGLATRYLGTFKWPSIAVIPFAVLGTALLIHFRTPDSHVGYLVMCQLFNGIYSGVWSLTAQLAIMASVTHQEIAVALALFGLFGSIGAAIGMAVAGALWTNIFPVQLYNRLPEDSKNLTALIYGDIEMQKGYPMGSPIRDAIIGAYADVQRKMVITGVAFIPLCVVCLFMWRNINVKKLEETKGRQTKGNVF</sequence>
<keyword evidence="4 6" id="KW-0472">Membrane</keyword>
<dbReference type="PANTHER" id="PTHR23501:SF107">
    <property type="entry name" value="TRANSPORTER, PUTATIVE (AFU_ORTHOLOGUE AFUA_7G04730)-RELATED"/>
    <property type="match status" value="1"/>
</dbReference>
<name>A0AAJ0FKV4_9PEZI</name>
<dbReference type="GO" id="GO:0022857">
    <property type="term" value="F:transmembrane transporter activity"/>
    <property type="evidence" value="ECO:0007669"/>
    <property type="project" value="InterPro"/>
</dbReference>
<proteinExistence type="predicted"/>
<feature type="transmembrane region" description="Helical" evidence="6">
    <location>
        <begin position="392"/>
        <end position="413"/>
    </location>
</feature>
<feature type="transmembrane region" description="Helical" evidence="6">
    <location>
        <begin position="558"/>
        <end position="576"/>
    </location>
</feature>
<dbReference type="InterPro" id="IPR036259">
    <property type="entry name" value="MFS_trans_sf"/>
</dbReference>
<dbReference type="SUPFAM" id="SSF103473">
    <property type="entry name" value="MFS general substrate transporter"/>
    <property type="match status" value="2"/>
</dbReference>
<feature type="transmembrane region" description="Helical" evidence="6">
    <location>
        <begin position="169"/>
        <end position="189"/>
    </location>
</feature>
<feature type="transmembrane region" description="Helical" evidence="6">
    <location>
        <begin position="481"/>
        <end position="504"/>
    </location>
</feature>
<comment type="caution">
    <text evidence="7">The sequence shown here is derived from an EMBL/GenBank/DDBJ whole genome shotgun (WGS) entry which is preliminary data.</text>
</comment>
<protein>
    <submittedName>
        <fullName evidence="7">Siderophore iron transporter mirb protein</fullName>
    </submittedName>
</protein>
<keyword evidence="8" id="KW-1185">Reference proteome</keyword>
<evidence type="ECO:0000256" key="3">
    <source>
        <dbReference type="ARBA" id="ARBA00022989"/>
    </source>
</evidence>
<evidence type="ECO:0000313" key="7">
    <source>
        <dbReference type="EMBL" id="KAK1766004.1"/>
    </source>
</evidence>
<evidence type="ECO:0000256" key="5">
    <source>
        <dbReference type="SAM" id="MobiDB-lite"/>
    </source>
</evidence>
<comment type="subcellular location">
    <subcellularLocation>
        <location evidence="1">Membrane</location>
        <topology evidence="1">Multi-pass membrane protein</topology>
    </subcellularLocation>
</comment>
<evidence type="ECO:0000256" key="1">
    <source>
        <dbReference type="ARBA" id="ARBA00004141"/>
    </source>
</evidence>
<gene>
    <name evidence="7" type="ORF">QBC33DRAFT_494631</name>
</gene>
<dbReference type="Pfam" id="PF07690">
    <property type="entry name" value="MFS_1"/>
    <property type="match status" value="1"/>
</dbReference>
<feature type="transmembrane region" description="Helical" evidence="6">
    <location>
        <begin position="109"/>
        <end position="129"/>
    </location>
</feature>
<feature type="transmembrane region" description="Helical" evidence="6">
    <location>
        <begin position="352"/>
        <end position="372"/>
    </location>
</feature>
<dbReference type="InterPro" id="IPR011701">
    <property type="entry name" value="MFS"/>
</dbReference>
<feature type="transmembrane region" description="Helical" evidence="6">
    <location>
        <begin position="283"/>
        <end position="306"/>
    </location>
</feature>
<keyword evidence="2 6" id="KW-0812">Transmembrane</keyword>
<feature type="transmembrane region" description="Helical" evidence="6">
    <location>
        <begin position="420"/>
        <end position="438"/>
    </location>
</feature>
<evidence type="ECO:0000313" key="8">
    <source>
        <dbReference type="Proteomes" id="UP001244011"/>
    </source>
</evidence>
<feature type="region of interest" description="Disordered" evidence="5">
    <location>
        <begin position="1"/>
        <end position="51"/>
    </location>
</feature>
<feature type="compositionally biased region" description="Basic and acidic residues" evidence="5">
    <location>
        <begin position="22"/>
        <end position="51"/>
    </location>
</feature>
<dbReference type="PANTHER" id="PTHR23501">
    <property type="entry name" value="MAJOR FACILITATOR SUPERFAMILY"/>
    <property type="match status" value="1"/>
</dbReference>
<dbReference type="EMBL" id="MU839013">
    <property type="protein sequence ID" value="KAK1766004.1"/>
    <property type="molecule type" value="Genomic_DNA"/>
</dbReference>
<dbReference type="GeneID" id="85308716"/>
<feature type="transmembrane region" description="Helical" evidence="6">
    <location>
        <begin position="312"/>
        <end position="332"/>
    </location>
</feature>
<dbReference type="AlphaFoldDB" id="A0AAJ0FKV4"/>
<dbReference type="GO" id="GO:0005886">
    <property type="term" value="C:plasma membrane"/>
    <property type="evidence" value="ECO:0007669"/>
    <property type="project" value="TreeGrafter"/>
</dbReference>
<evidence type="ECO:0000256" key="4">
    <source>
        <dbReference type="ARBA" id="ARBA00023136"/>
    </source>
</evidence>
<dbReference type="Proteomes" id="UP001244011">
    <property type="component" value="Unassembled WGS sequence"/>
</dbReference>
<dbReference type="Gene3D" id="1.20.1250.20">
    <property type="entry name" value="MFS general substrate transporter like domains"/>
    <property type="match status" value="2"/>
</dbReference>
<evidence type="ECO:0000256" key="6">
    <source>
        <dbReference type="SAM" id="Phobius"/>
    </source>
</evidence>
<keyword evidence="3 6" id="KW-1133">Transmembrane helix</keyword>
<feature type="transmembrane region" description="Helical" evidence="6">
    <location>
        <begin position="228"/>
        <end position="250"/>
    </location>
</feature>
<dbReference type="RefSeq" id="XP_060282217.1">
    <property type="nucleotide sequence ID" value="XM_060425529.1"/>
</dbReference>
<reference evidence="7" key="1">
    <citation type="submission" date="2023-06" db="EMBL/GenBank/DDBJ databases">
        <title>Genome-scale phylogeny and comparative genomics of the fungal order Sordariales.</title>
        <authorList>
            <consortium name="Lawrence Berkeley National Laboratory"/>
            <person name="Hensen N."/>
            <person name="Bonometti L."/>
            <person name="Westerberg I."/>
            <person name="Brannstrom I.O."/>
            <person name="Guillou S."/>
            <person name="Cros-Aarteil S."/>
            <person name="Calhoun S."/>
            <person name="Haridas S."/>
            <person name="Kuo A."/>
            <person name="Mondo S."/>
            <person name="Pangilinan J."/>
            <person name="Riley R."/>
            <person name="Labutti K."/>
            <person name="Andreopoulos B."/>
            <person name="Lipzen A."/>
            <person name="Chen C."/>
            <person name="Yanf M."/>
            <person name="Daum C."/>
            <person name="Ng V."/>
            <person name="Clum A."/>
            <person name="Steindorff A."/>
            <person name="Ohm R."/>
            <person name="Martin F."/>
            <person name="Silar P."/>
            <person name="Natvig D."/>
            <person name="Lalanne C."/>
            <person name="Gautier V."/>
            <person name="Ament-Velasquez S.L."/>
            <person name="Kruys A."/>
            <person name="Hutchinson M.I."/>
            <person name="Powell A.J."/>
            <person name="Barry K."/>
            <person name="Miller A.N."/>
            <person name="Grigoriev I.V."/>
            <person name="Debuchy R."/>
            <person name="Gladieux P."/>
            <person name="Thoren M.H."/>
            <person name="Johannesson H."/>
        </authorList>
    </citation>
    <scope>NUCLEOTIDE SEQUENCE</scope>
    <source>
        <strain evidence="7">8032-3</strain>
    </source>
</reference>
<feature type="transmembrane region" description="Helical" evidence="6">
    <location>
        <begin position="141"/>
        <end position="157"/>
    </location>
</feature>
<feature type="transmembrane region" description="Helical" evidence="6">
    <location>
        <begin position="71"/>
        <end position="89"/>
    </location>
</feature>
<evidence type="ECO:0000256" key="2">
    <source>
        <dbReference type="ARBA" id="ARBA00022692"/>
    </source>
</evidence>
<feature type="transmembrane region" description="Helical" evidence="6">
    <location>
        <begin position="444"/>
        <end position="469"/>
    </location>
</feature>